<dbReference type="EMBL" id="JWZX01002583">
    <property type="protein sequence ID" value="KOO28330.1"/>
    <property type="molecule type" value="Genomic_DNA"/>
</dbReference>
<dbReference type="Proteomes" id="UP000037460">
    <property type="component" value="Unassembled WGS sequence"/>
</dbReference>
<name>A0A0M0JPA9_9EUKA</name>
<keyword evidence="2" id="KW-1185">Reference proteome</keyword>
<sequence length="182" mass="19978">MEARNASEPPTWDRLADLLSSGANMDAVGAAKAHTVSARTEAATKLIGNHKRVLMDLTNPSMSLTYDGLRKLTQTTLQRLPPVMVHQVDCCLREVCRRLLGCKQGVSDLNEVLVASTPVEAMVWMGVWRYLHDRIQSSPEQKPGRTPDMSEEAAAAMKAVLAELGAPGSNTEVGPDLRWKWK</sequence>
<protein>
    <submittedName>
        <fullName evidence="1">Uncharacterized protein</fullName>
    </submittedName>
</protein>
<evidence type="ECO:0000313" key="1">
    <source>
        <dbReference type="EMBL" id="KOO28330.1"/>
    </source>
</evidence>
<gene>
    <name evidence="1" type="ORF">Ctob_011428</name>
</gene>
<organism evidence="1 2">
    <name type="scientific">Chrysochromulina tobinii</name>
    <dbReference type="NCBI Taxonomy" id="1460289"/>
    <lineage>
        <taxon>Eukaryota</taxon>
        <taxon>Haptista</taxon>
        <taxon>Haptophyta</taxon>
        <taxon>Prymnesiophyceae</taxon>
        <taxon>Prymnesiales</taxon>
        <taxon>Chrysochromulinaceae</taxon>
        <taxon>Chrysochromulina</taxon>
    </lineage>
</organism>
<accession>A0A0M0JPA9</accession>
<comment type="caution">
    <text evidence="1">The sequence shown here is derived from an EMBL/GenBank/DDBJ whole genome shotgun (WGS) entry which is preliminary data.</text>
</comment>
<reference evidence="2" key="1">
    <citation type="journal article" date="2015" name="PLoS Genet.">
        <title>Genome Sequence and Transcriptome Analyses of Chrysochromulina tobin: Metabolic Tools for Enhanced Algal Fitness in the Prominent Order Prymnesiales (Haptophyceae).</title>
        <authorList>
            <person name="Hovde B.T."/>
            <person name="Deodato C.R."/>
            <person name="Hunsperger H.M."/>
            <person name="Ryken S.A."/>
            <person name="Yost W."/>
            <person name="Jha R.K."/>
            <person name="Patterson J."/>
            <person name="Monnat R.J. Jr."/>
            <person name="Barlow S.B."/>
            <person name="Starkenburg S.R."/>
            <person name="Cattolico R.A."/>
        </authorList>
    </citation>
    <scope>NUCLEOTIDE SEQUENCE</scope>
    <source>
        <strain evidence="2">CCMP291</strain>
    </source>
</reference>
<dbReference type="AlphaFoldDB" id="A0A0M0JPA9"/>
<proteinExistence type="predicted"/>
<evidence type="ECO:0000313" key="2">
    <source>
        <dbReference type="Proteomes" id="UP000037460"/>
    </source>
</evidence>